<feature type="transmembrane region" description="Helical" evidence="6">
    <location>
        <begin position="298"/>
        <end position="319"/>
    </location>
</feature>
<reference evidence="9" key="1">
    <citation type="submission" date="2011-10" db="EMBL/GenBank/DDBJ databases">
        <title>The complete genome of chromosome of Thermovirga lienii DSM 17291.</title>
        <authorList>
            <consortium name="US DOE Joint Genome Institute (JGI-PGF)"/>
            <person name="Lucas S."/>
            <person name="Copeland A."/>
            <person name="Lapidus A."/>
            <person name="Glavina del Rio T."/>
            <person name="Dalin E."/>
            <person name="Tice H."/>
            <person name="Bruce D."/>
            <person name="Goodwin L."/>
            <person name="Pitluck S."/>
            <person name="Peters L."/>
            <person name="Mikhailova N."/>
            <person name="Saunders E."/>
            <person name="Kyrpides N."/>
            <person name="Mavromatis K."/>
            <person name="Ivanova N."/>
            <person name="Last F.I."/>
            <person name="Brettin T."/>
            <person name="Detter J.C."/>
            <person name="Han C."/>
            <person name="Larimer F."/>
            <person name="Land M."/>
            <person name="Hauser L."/>
            <person name="Markowitz V."/>
            <person name="Cheng J.-F."/>
            <person name="Hugenholtz P."/>
            <person name="Woyke T."/>
            <person name="Wu D."/>
            <person name="Spring S."/>
            <person name="Schroeder M."/>
            <person name="Brambilla E.-M."/>
            <person name="Klenk H.-P."/>
            <person name="Eisen J.A."/>
        </authorList>
    </citation>
    <scope>NUCLEOTIDE SEQUENCE [LARGE SCALE GENOMIC DNA]</scope>
    <source>
        <strain evidence="9">ATCC BAA-1197 / DSM 17291 / Cas60314</strain>
    </source>
</reference>
<dbReference type="Proteomes" id="UP000005868">
    <property type="component" value="Chromosome"/>
</dbReference>
<feature type="transmembrane region" description="Helical" evidence="6">
    <location>
        <begin position="49"/>
        <end position="67"/>
    </location>
</feature>
<dbReference type="GO" id="GO:0055085">
    <property type="term" value="P:transmembrane transport"/>
    <property type="evidence" value="ECO:0007669"/>
    <property type="project" value="InterPro"/>
</dbReference>
<dbReference type="OrthoDB" id="9801163at2"/>
<keyword evidence="3 6" id="KW-0812">Transmembrane</keyword>
<dbReference type="PANTHER" id="PTHR30177:SF30">
    <property type="entry name" value="GLYCINE BETAINE UPTAKE SYSTEM PERMEASE PROTEIN YEHY"/>
    <property type="match status" value="1"/>
</dbReference>
<keyword evidence="4 6" id="KW-1133">Transmembrane helix</keyword>
<feature type="transmembrane region" description="Helical" evidence="6">
    <location>
        <begin position="213"/>
        <end position="237"/>
    </location>
</feature>
<dbReference type="SUPFAM" id="SSF161098">
    <property type="entry name" value="MetI-like"/>
    <property type="match status" value="1"/>
</dbReference>
<accession>G7V7Y2</accession>
<feature type="transmembrane region" description="Helical" evidence="6">
    <location>
        <begin position="113"/>
        <end position="131"/>
    </location>
</feature>
<evidence type="ECO:0000256" key="4">
    <source>
        <dbReference type="ARBA" id="ARBA00022989"/>
    </source>
</evidence>
<evidence type="ECO:0000313" key="8">
    <source>
        <dbReference type="EMBL" id="AER66218.1"/>
    </source>
</evidence>
<protein>
    <submittedName>
        <fullName evidence="8">Binding-protein-dependent transport systems inner membrane component</fullName>
    </submittedName>
</protein>
<dbReference type="EMBL" id="CP003096">
    <property type="protein sequence ID" value="AER66218.1"/>
    <property type="molecule type" value="Genomic_DNA"/>
</dbReference>
<dbReference type="AlphaFoldDB" id="G7V7Y2"/>
<dbReference type="Pfam" id="PF00528">
    <property type="entry name" value="BPD_transp_1"/>
    <property type="match status" value="1"/>
</dbReference>
<gene>
    <name evidence="8" type="ordered locus">Tlie_0483</name>
</gene>
<dbReference type="GO" id="GO:0031460">
    <property type="term" value="P:glycine betaine transport"/>
    <property type="evidence" value="ECO:0007669"/>
    <property type="project" value="TreeGrafter"/>
</dbReference>
<evidence type="ECO:0000256" key="2">
    <source>
        <dbReference type="ARBA" id="ARBA00022448"/>
    </source>
</evidence>
<feature type="transmembrane region" description="Helical" evidence="6">
    <location>
        <begin position="331"/>
        <end position="350"/>
    </location>
</feature>
<proteinExistence type="inferred from homology"/>
<comment type="subcellular location">
    <subcellularLocation>
        <location evidence="6">Cell membrane</location>
        <topology evidence="6">Multi-pass membrane protein</topology>
    </subcellularLocation>
    <subcellularLocation>
        <location evidence="1">Membrane</location>
        <topology evidence="1">Multi-pass membrane protein</topology>
    </subcellularLocation>
</comment>
<dbReference type="PROSITE" id="PS50928">
    <property type="entry name" value="ABC_TM1"/>
    <property type="match status" value="1"/>
</dbReference>
<dbReference type="InterPro" id="IPR035906">
    <property type="entry name" value="MetI-like_sf"/>
</dbReference>
<feature type="transmembrane region" description="Helical" evidence="6">
    <location>
        <begin position="182"/>
        <end position="201"/>
    </location>
</feature>
<evidence type="ECO:0000256" key="5">
    <source>
        <dbReference type="ARBA" id="ARBA00023136"/>
    </source>
</evidence>
<feature type="transmembrane region" description="Helical" evidence="6">
    <location>
        <begin position="138"/>
        <end position="162"/>
    </location>
</feature>
<keyword evidence="2 6" id="KW-0813">Transport</keyword>
<dbReference type="InterPro" id="IPR000515">
    <property type="entry name" value="MetI-like"/>
</dbReference>
<organism evidence="8 9">
    <name type="scientific">Thermovirga lienii (strain ATCC BAA-1197 / DSM 17291 / Cas60314)</name>
    <dbReference type="NCBI Taxonomy" id="580340"/>
    <lineage>
        <taxon>Bacteria</taxon>
        <taxon>Thermotogati</taxon>
        <taxon>Synergistota</taxon>
        <taxon>Synergistia</taxon>
        <taxon>Synergistales</taxon>
        <taxon>Thermovirgaceae</taxon>
        <taxon>Thermovirga</taxon>
    </lineage>
</organism>
<feature type="transmembrane region" description="Helical" evidence="6">
    <location>
        <begin position="79"/>
        <end position="101"/>
    </location>
</feature>
<evidence type="ECO:0000256" key="3">
    <source>
        <dbReference type="ARBA" id="ARBA00022692"/>
    </source>
</evidence>
<evidence type="ECO:0000256" key="1">
    <source>
        <dbReference type="ARBA" id="ARBA00004141"/>
    </source>
</evidence>
<feature type="transmembrane region" description="Helical" evidence="6">
    <location>
        <begin position="356"/>
        <end position="379"/>
    </location>
</feature>
<dbReference type="KEGG" id="tli:Tlie_0483"/>
<name>G7V7Y2_THELD</name>
<evidence type="ECO:0000256" key="6">
    <source>
        <dbReference type="RuleBase" id="RU363032"/>
    </source>
</evidence>
<dbReference type="PANTHER" id="PTHR30177">
    <property type="entry name" value="GLYCINE BETAINE/L-PROLINE TRANSPORT SYSTEM PERMEASE PROTEIN PROW"/>
    <property type="match status" value="1"/>
</dbReference>
<keyword evidence="5 6" id="KW-0472">Membrane</keyword>
<keyword evidence="9" id="KW-1185">Reference proteome</keyword>
<reference evidence="8 9" key="2">
    <citation type="journal article" date="2012" name="Stand. Genomic Sci.">
        <title>Genome sequence of the moderately thermophilic, amino-acid-degrading and sulfur-reducing bacterium Thermovirga lienii type strain (Cas60314(T)).</title>
        <authorList>
            <person name="Goker M."/>
            <person name="Saunders E."/>
            <person name="Lapidus A."/>
            <person name="Nolan M."/>
            <person name="Lucas S."/>
            <person name="Hammon N."/>
            <person name="Deshpande S."/>
            <person name="Cheng J.F."/>
            <person name="Han C."/>
            <person name="Tapia R."/>
            <person name="Goodwin L.A."/>
            <person name="Pitluck S."/>
            <person name="Liolios K."/>
            <person name="Mavromatis K."/>
            <person name="Pagani I."/>
            <person name="Ivanova N."/>
            <person name="Mikhailova N."/>
            <person name="Pati A."/>
            <person name="Chen A."/>
            <person name="Palaniappan K."/>
            <person name="Land M."/>
            <person name="Chang Y.J."/>
            <person name="Jeffries C.D."/>
            <person name="Brambilla E.M."/>
            <person name="Rohde M."/>
            <person name="Spring S."/>
            <person name="Detter J.C."/>
            <person name="Woyke T."/>
            <person name="Bristow J."/>
            <person name="Eisen J.A."/>
            <person name="Markowitz V."/>
            <person name="Hugenholtz P."/>
            <person name="Kyrpides N.C."/>
            <person name="Klenk H.P."/>
        </authorList>
    </citation>
    <scope>NUCLEOTIDE SEQUENCE [LARGE SCALE GENOMIC DNA]</scope>
    <source>
        <strain evidence="9">ATCC BAA-1197 / DSM 17291 / Cas60314</strain>
    </source>
</reference>
<dbReference type="STRING" id="580340.Tlie_0483"/>
<dbReference type="InterPro" id="IPR051204">
    <property type="entry name" value="ABC_transp_perm/SBD"/>
</dbReference>
<sequence>MNKGNDGKGVLRLAFFISVLAVFFPLYLVRENRVAEGVLYGLTGLPEKGCILFVLLPIFLHGIALFCPSCEARKKISIAFSFLGAISLILFLSGLSSYYGANGPESVRIAPGPGFLLMAFSLLVPVLGFEIPPGIASLGIGILVLVSWFLIATGRLDALGVLKEALNRQDRLVAEIVNHVRISSSAVLIASFLGIPAAFLISKGSKARKAFLGLMNVLQTIPSIALFGLLIAPLAALSRSFPLLREMGIRGIGDAPAIIALSIYALYPILRNTLAGIEGVSPSVLDSGEAMGMSRREMLRIIIIPLTLPFIVHGVRLAMIQSIANATLGKLIGAGGLGVFVFEGLGQYSVDMVVLGIIFLALLTIGADALFRIVGYAVVPKALRKQYYSEDRSS</sequence>
<feature type="transmembrane region" description="Helical" evidence="6">
    <location>
        <begin position="9"/>
        <end position="29"/>
    </location>
</feature>
<feature type="domain" description="ABC transmembrane type-1" evidence="7">
    <location>
        <begin position="176"/>
        <end position="371"/>
    </location>
</feature>
<evidence type="ECO:0000313" key="9">
    <source>
        <dbReference type="Proteomes" id="UP000005868"/>
    </source>
</evidence>
<dbReference type="HOGENOM" id="CLU_046113_3_0_0"/>
<comment type="similarity">
    <text evidence="6">Belongs to the binding-protein-dependent transport system permease family.</text>
</comment>
<dbReference type="GO" id="GO:0005886">
    <property type="term" value="C:plasma membrane"/>
    <property type="evidence" value="ECO:0007669"/>
    <property type="project" value="UniProtKB-SubCell"/>
</dbReference>
<dbReference type="Gene3D" id="1.10.3720.10">
    <property type="entry name" value="MetI-like"/>
    <property type="match status" value="1"/>
</dbReference>
<evidence type="ECO:0000259" key="7">
    <source>
        <dbReference type="PROSITE" id="PS50928"/>
    </source>
</evidence>
<dbReference type="eggNOG" id="COG1174">
    <property type="taxonomic scope" value="Bacteria"/>
</dbReference>
<dbReference type="CDD" id="cd06261">
    <property type="entry name" value="TM_PBP2"/>
    <property type="match status" value="1"/>
</dbReference>